<sequence>RQVAAVRPDLGGRQQQHDLHVVDLAVARRGRARAGGRAVRLRDWGEDHHRHRPVGVALGEALPAAGDPVVRALARGGRRHVQISAHRPRDLRPGARRQDGARAPSRRPAGWRAQREQRLGAAEAGGRRPRANRAVRRGERPGRRQAGVPGARQLQPHDRGAPGGALPRPRALPPDGPARRRRPALRHSQRRGALGARRRGGLPAALHGRAAAAAGRRA</sequence>
<feature type="non-terminal residue" evidence="2">
    <location>
        <position position="1"/>
    </location>
</feature>
<feature type="non-terminal residue" evidence="2">
    <location>
        <position position="218"/>
    </location>
</feature>
<accession>A0ABN9QQP0</accession>
<gene>
    <name evidence="2" type="ORF">PCOR1329_LOCUS13279</name>
</gene>
<keyword evidence="3" id="KW-1185">Reference proteome</keyword>
<dbReference type="Proteomes" id="UP001189429">
    <property type="component" value="Unassembled WGS sequence"/>
</dbReference>
<feature type="region of interest" description="Disordered" evidence="1">
    <location>
        <begin position="76"/>
        <end position="218"/>
    </location>
</feature>
<feature type="compositionally biased region" description="Basic and acidic residues" evidence="1">
    <location>
        <begin position="87"/>
        <end position="100"/>
    </location>
</feature>
<organism evidence="2 3">
    <name type="scientific">Prorocentrum cordatum</name>
    <dbReference type="NCBI Taxonomy" id="2364126"/>
    <lineage>
        <taxon>Eukaryota</taxon>
        <taxon>Sar</taxon>
        <taxon>Alveolata</taxon>
        <taxon>Dinophyceae</taxon>
        <taxon>Prorocentrales</taxon>
        <taxon>Prorocentraceae</taxon>
        <taxon>Prorocentrum</taxon>
    </lineage>
</organism>
<comment type="caution">
    <text evidence="2">The sequence shown here is derived from an EMBL/GenBank/DDBJ whole genome shotgun (WGS) entry which is preliminary data.</text>
</comment>
<protein>
    <submittedName>
        <fullName evidence="2">Uncharacterized protein</fullName>
    </submittedName>
</protein>
<feature type="compositionally biased region" description="Low complexity" evidence="1">
    <location>
        <begin position="201"/>
        <end position="218"/>
    </location>
</feature>
<evidence type="ECO:0000313" key="3">
    <source>
        <dbReference type="Proteomes" id="UP001189429"/>
    </source>
</evidence>
<dbReference type="EMBL" id="CAUYUJ010003916">
    <property type="protein sequence ID" value="CAK0807385.1"/>
    <property type="molecule type" value="Genomic_DNA"/>
</dbReference>
<reference evidence="2" key="1">
    <citation type="submission" date="2023-10" db="EMBL/GenBank/DDBJ databases">
        <authorList>
            <person name="Chen Y."/>
            <person name="Shah S."/>
            <person name="Dougan E. K."/>
            <person name="Thang M."/>
            <person name="Chan C."/>
        </authorList>
    </citation>
    <scope>NUCLEOTIDE SEQUENCE [LARGE SCALE GENOMIC DNA]</scope>
</reference>
<feature type="compositionally biased region" description="Basic residues" evidence="1">
    <location>
        <begin position="179"/>
        <end position="200"/>
    </location>
</feature>
<name>A0ABN9QQP0_9DINO</name>
<proteinExistence type="predicted"/>
<evidence type="ECO:0000313" key="2">
    <source>
        <dbReference type="EMBL" id="CAK0807385.1"/>
    </source>
</evidence>
<evidence type="ECO:0000256" key="1">
    <source>
        <dbReference type="SAM" id="MobiDB-lite"/>
    </source>
</evidence>